<accession>A0A0G2HUN2</accession>
<name>A0A0G2HUN2_9EURO</name>
<dbReference type="AlphaFoldDB" id="A0A0G2HUN2"/>
<gene>
    <name evidence="1" type="ORF">EMCG_00520</name>
</gene>
<sequence>MFRKSTESVKSEVEVNLRAIKILIATETENILKEVSQDYQTAPNQTRNVEQKALGEEFSVFLQEITAFKAPASAS</sequence>
<dbReference type="EMBL" id="LCZI01001236">
    <property type="protein sequence ID" value="KKZ61793.1"/>
    <property type="molecule type" value="Genomic_DNA"/>
</dbReference>
<protein>
    <submittedName>
        <fullName evidence="1">Uncharacterized protein</fullName>
    </submittedName>
</protein>
<dbReference type="Proteomes" id="UP000034164">
    <property type="component" value="Unassembled WGS sequence"/>
</dbReference>
<evidence type="ECO:0000313" key="2">
    <source>
        <dbReference type="Proteomes" id="UP000034164"/>
    </source>
</evidence>
<proteinExistence type="predicted"/>
<dbReference type="VEuPathDB" id="FungiDB:EMCG_00520"/>
<organism evidence="1 2">
    <name type="scientific">[Emmonsia] crescens</name>
    <dbReference type="NCBI Taxonomy" id="73230"/>
    <lineage>
        <taxon>Eukaryota</taxon>
        <taxon>Fungi</taxon>
        <taxon>Dikarya</taxon>
        <taxon>Ascomycota</taxon>
        <taxon>Pezizomycotina</taxon>
        <taxon>Eurotiomycetes</taxon>
        <taxon>Eurotiomycetidae</taxon>
        <taxon>Onygenales</taxon>
        <taxon>Ajellomycetaceae</taxon>
        <taxon>Emergomyces</taxon>
    </lineage>
</organism>
<comment type="caution">
    <text evidence="1">The sequence shown here is derived from an EMBL/GenBank/DDBJ whole genome shotgun (WGS) entry which is preliminary data.</text>
</comment>
<reference evidence="2" key="1">
    <citation type="journal article" date="2015" name="PLoS Genet.">
        <title>The dynamic genome and transcriptome of the human fungal pathogen Blastomyces and close relative Emmonsia.</title>
        <authorList>
            <person name="Munoz J.F."/>
            <person name="Gauthier G.M."/>
            <person name="Desjardins C.A."/>
            <person name="Gallo J.E."/>
            <person name="Holder J."/>
            <person name="Sullivan T.D."/>
            <person name="Marty A.J."/>
            <person name="Carmen J.C."/>
            <person name="Chen Z."/>
            <person name="Ding L."/>
            <person name="Gujja S."/>
            <person name="Magrini V."/>
            <person name="Misas E."/>
            <person name="Mitreva M."/>
            <person name="Priest M."/>
            <person name="Saif S."/>
            <person name="Whiston E.A."/>
            <person name="Young S."/>
            <person name="Zeng Q."/>
            <person name="Goldman W.E."/>
            <person name="Mardis E.R."/>
            <person name="Taylor J.W."/>
            <person name="McEwen J.G."/>
            <person name="Clay O.K."/>
            <person name="Klein B.S."/>
            <person name="Cuomo C.A."/>
        </authorList>
    </citation>
    <scope>NUCLEOTIDE SEQUENCE [LARGE SCALE GENOMIC DNA]</scope>
    <source>
        <strain evidence="2">UAMH 3008</strain>
    </source>
</reference>
<evidence type="ECO:0000313" key="1">
    <source>
        <dbReference type="EMBL" id="KKZ61793.1"/>
    </source>
</evidence>